<comment type="caution">
    <text evidence="1">The sequence shown here is derived from an EMBL/GenBank/DDBJ whole genome shotgun (WGS) entry which is preliminary data.</text>
</comment>
<keyword evidence="2" id="KW-1185">Reference proteome</keyword>
<accession>A0A5J4KDV0</accession>
<dbReference type="Proteomes" id="UP000326912">
    <property type="component" value="Unassembled WGS sequence"/>
</dbReference>
<dbReference type="EMBL" id="BKZW01000001">
    <property type="protein sequence ID" value="GER87268.1"/>
    <property type="molecule type" value="Genomic_DNA"/>
</dbReference>
<proteinExistence type="predicted"/>
<evidence type="ECO:0000313" key="2">
    <source>
        <dbReference type="Proteomes" id="UP000326912"/>
    </source>
</evidence>
<protein>
    <submittedName>
        <fullName evidence="1">Uncharacterized protein</fullName>
    </submittedName>
</protein>
<gene>
    <name evidence="1" type="ORF">KDW_14300</name>
</gene>
<name>A0A5J4KDV0_9CHLR</name>
<dbReference type="AlphaFoldDB" id="A0A5J4KDV0"/>
<evidence type="ECO:0000313" key="1">
    <source>
        <dbReference type="EMBL" id="GER87268.1"/>
    </source>
</evidence>
<sequence length="68" mass="7469">MTTEIHRIIQNKPLSLAATGPAVFKIEGEFSPHAAKRIENNGRQPSRAIQRFVLGNTGILTSKSLLKN</sequence>
<reference evidence="1 2" key="1">
    <citation type="submission" date="2019-10" db="EMBL/GenBank/DDBJ databases">
        <title>Dictyobacter vulcani sp. nov., within the class Ktedonobacteria, isolated from soil of volcanic Mt. Zao.</title>
        <authorList>
            <person name="Zheng Y."/>
            <person name="Wang C.M."/>
            <person name="Sakai Y."/>
            <person name="Abe K."/>
            <person name="Yokota A."/>
            <person name="Yabe S."/>
        </authorList>
    </citation>
    <scope>NUCLEOTIDE SEQUENCE [LARGE SCALE GENOMIC DNA]</scope>
    <source>
        <strain evidence="1 2">W12</strain>
    </source>
</reference>
<organism evidence="1 2">
    <name type="scientific">Dictyobacter vulcani</name>
    <dbReference type="NCBI Taxonomy" id="2607529"/>
    <lineage>
        <taxon>Bacteria</taxon>
        <taxon>Bacillati</taxon>
        <taxon>Chloroflexota</taxon>
        <taxon>Ktedonobacteria</taxon>
        <taxon>Ktedonobacterales</taxon>
        <taxon>Dictyobacteraceae</taxon>
        <taxon>Dictyobacter</taxon>
    </lineage>
</organism>